<evidence type="ECO:0000259" key="13">
    <source>
        <dbReference type="Pfam" id="PF26002"/>
    </source>
</evidence>
<evidence type="ECO:0000256" key="4">
    <source>
        <dbReference type="ARBA" id="ARBA00022475"/>
    </source>
</evidence>
<dbReference type="GO" id="GO:0015031">
    <property type="term" value="P:protein transport"/>
    <property type="evidence" value="ECO:0007669"/>
    <property type="project" value="InterPro"/>
</dbReference>
<feature type="compositionally biased region" description="Pro residues" evidence="11">
    <location>
        <begin position="19"/>
        <end position="33"/>
    </location>
</feature>
<evidence type="ECO:0000256" key="9">
    <source>
        <dbReference type="RuleBase" id="RU365093"/>
    </source>
</evidence>
<keyword evidence="5 9" id="KW-0997">Cell inner membrane</keyword>
<evidence type="ECO:0000256" key="11">
    <source>
        <dbReference type="SAM" id="MobiDB-lite"/>
    </source>
</evidence>
<dbReference type="STRING" id="933059.SAMN04488103_110110"/>
<evidence type="ECO:0000256" key="2">
    <source>
        <dbReference type="ARBA" id="ARBA00009477"/>
    </source>
</evidence>
<evidence type="ECO:0000256" key="6">
    <source>
        <dbReference type="ARBA" id="ARBA00022692"/>
    </source>
</evidence>
<dbReference type="NCBIfam" id="TIGR01843">
    <property type="entry name" value="type_I_hlyD"/>
    <property type="match status" value="1"/>
</dbReference>
<dbReference type="InterPro" id="IPR010129">
    <property type="entry name" value="T1SS_HlyD"/>
</dbReference>
<feature type="transmembrane region" description="Helical" evidence="9">
    <location>
        <begin position="60"/>
        <end position="80"/>
    </location>
</feature>
<evidence type="ECO:0000259" key="12">
    <source>
        <dbReference type="Pfam" id="PF25994"/>
    </source>
</evidence>
<dbReference type="Pfam" id="PF26002">
    <property type="entry name" value="Beta-barrel_AprE"/>
    <property type="match status" value="1"/>
</dbReference>
<dbReference type="Gene3D" id="2.40.30.170">
    <property type="match status" value="1"/>
</dbReference>
<dbReference type="PANTHER" id="PTHR30386:SF17">
    <property type="entry name" value="ALKALINE PROTEASE SECRETION PROTEIN APRE"/>
    <property type="match status" value="1"/>
</dbReference>
<reference evidence="14 15" key="1">
    <citation type="submission" date="2016-10" db="EMBL/GenBank/DDBJ databases">
        <authorList>
            <person name="de Groot N.N."/>
        </authorList>
    </citation>
    <scope>NUCLEOTIDE SEQUENCE [LARGE SCALE GENOMIC DNA]</scope>
    <source>
        <strain evidence="14 15">DSM 3857</strain>
    </source>
</reference>
<dbReference type="PANTHER" id="PTHR30386">
    <property type="entry name" value="MEMBRANE FUSION SUBUNIT OF EMRAB-TOLC MULTIDRUG EFFLUX PUMP"/>
    <property type="match status" value="1"/>
</dbReference>
<dbReference type="InterPro" id="IPR058781">
    <property type="entry name" value="HH_AprE-like"/>
</dbReference>
<feature type="coiled-coil region" evidence="10">
    <location>
        <begin position="271"/>
        <end position="298"/>
    </location>
</feature>
<protein>
    <recommendedName>
        <fullName evidence="9">Membrane fusion protein (MFP) family protein</fullName>
    </recommendedName>
</protein>
<keyword evidence="8 9" id="KW-0472">Membrane</keyword>
<dbReference type="GO" id="GO:0005886">
    <property type="term" value="C:plasma membrane"/>
    <property type="evidence" value="ECO:0007669"/>
    <property type="project" value="UniProtKB-SubCell"/>
</dbReference>
<dbReference type="Pfam" id="PF25994">
    <property type="entry name" value="HH_AprE"/>
    <property type="match status" value="1"/>
</dbReference>
<dbReference type="PRINTS" id="PR01490">
    <property type="entry name" value="RTXTOXIND"/>
</dbReference>
<feature type="domain" description="AprE-like beta-barrel" evidence="13">
    <location>
        <begin position="369"/>
        <end position="458"/>
    </location>
</feature>
<keyword evidence="6 9" id="KW-0812">Transmembrane</keyword>
<dbReference type="InterPro" id="IPR058982">
    <property type="entry name" value="Beta-barrel_AprE"/>
</dbReference>
<keyword evidence="4 9" id="KW-1003">Cell membrane</keyword>
<name>A0A1H8L572_9RHOB</name>
<evidence type="ECO:0000256" key="5">
    <source>
        <dbReference type="ARBA" id="ARBA00022519"/>
    </source>
</evidence>
<feature type="compositionally biased region" description="Low complexity" evidence="11">
    <location>
        <begin position="34"/>
        <end position="46"/>
    </location>
</feature>
<proteinExistence type="inferred from homology"/>
<evidence type="ECO:0000256" key="10">
    <source>
        <dbReference type="SAM" id="Coils"/>
    </source>
</evidence>
<dbReference type="Gene3D" id="2.40.50.100">
    <property type="match status" value="1"/>
</dbReference>
<evidence type="ECO:0000256" key="7">
    <source>
        <dbReference type="ARBA" id="ARBA00022989"/>
    </source>
</evidence>
<feature type="domain" description="AprE-like long alpha-helical hairpin" evidence="12">
    <location>
        <begin position="138"/>
        <end position="325"/>
    </location>
</feature>
<dbReference type="AlphaFoldDB" id="A0A1H8L572"/>
<evidence type="ECO:0000313" key="14">
    <source>
        <dbReference type="EMBL" id="SEO00350.1"/>
    </source>
</evidence>
<evidence type="ECO:0000256" key="1">
    <source>
        <dbReference type="ARBA" id="ARBA00004377"/>
    </source>
</evidence>
<feature type="region of interest" description="Disordered" evidence="11">
    <location>
        <begin position="1"/>
        <end position="50"/>
    </location>
</feature>
<keyword evidence="10" id="KW-0175">Coiled coil</keyword>
<accession>A0A1H8L572</accession>
<keyword evidence="15" id="KW-1185">Reference proteome</keyword>
<dbReference type="EMBL" id="FOCE01000010">
    <property type="protein sequence ID" value="SEO00350.1"/>
    <property type="molecule type" value="Genomic_DNA"/>
</dbReference>
<evidence type="ECO:0000256" key="8">
    <source>
        <dbReference type="ARBA" id="ARBA00023136"/>
    </source>
</evidence>
<comment type="subcellular location">
    <subcellularLocation>
        <location evidence="1 9">Cell inner membrane</location>
        <topology evidence="1 9">Single-pass membrane protein</topology>
    </subcellularLocation>
</comment>
<keyword evidence="7 9" id="KW-1133">Transmembrane helix</keyword>
<organism evidence="14 15">
    <name type="scientific">Gemmobacter aquatilis</name>
    <dbReference type="NCBI Taxonomy" id="933059"/>
    <lineage>
        <taxon>Bacteria</taxon>
        <taxon>Pseudomonadati</taxon>
        <taxon>Pseudomonadota</taxon>
        <taxon>Alphaproteobacteria</taxon>
        <taxon>Rhodobacterales</taxon>
        <taxon>Paracoccaceae</taxon>
        <taxon>Gemmobacter</taxon>
    </lineage>
</organism>
<dbReference type="Proteomes" id="UP000198761">
    <property type="component" value="Unassembled WGS sequence"/>
</dbReference>
<comment type="similarity">
    <text evidence="2 9">Belongs to the membrane fusion protein (MFP) (TC 8.A.1) family.</text>
</comment>
<evidence type="ECO:0000313" key="15">
    <source>
        <dbReference type="Proteomes" id="UP000198761"/>
    </source>
</evidence>
<evidence type="ECO:0000256" key="3">
    <source>
        <dbReference type="ARBA" id="ARBA00022448"/>
    </source>
</evidence>
<sequence length="481" mass="52258">MSDPIQNDGKQGEVLPAPAVEPKPPVAARPDMPPARASAPPSLARPVDAAAPPAQSARRFLILGFGMLAILLGGFGIWSVTTQISGAVVASGQIEVEQHRQIVQHPDGGVVEQIAVQDGDTVKAGDLLIKLDGSILASELAIVEGQLYEIQARRARLAAERDDATSITFPPELLALGKARPEVAEQIEGQIHLFEARADTLSKQTAQLGERKAQTRSQIDGITAQSIALDSQLSLILEELADQKSLLDKGLAQASRVLALQREEARLRGQVGELIASKAQAEESISEIELEILRLQATRREEANSQLRDLGYQELELAERRRALVERIARLEIRAPVSGIVLGLQVTTPRSVLRPADPVLYLIPQDRPLVIAAQVSPLHVDEVYAGQEARVHFASFSSRTTPELMGRVAVVSADALQDQKSQVSYYRAEVVLEQGELQKLDGLVLLPGMPVEVFIKTGDRTPLAYLVKPFTDYFAKAFREN</sequence>
<gene>
    <name evidence="14" type="ORF">SAMN04488103_110110</name>
</gene>
<dbReference type="InterPro" id="IPR050739">
    <property type="entry name" value="MFP"/>
</dbReference>
<keyword evidence="3 9" id="KW-0813">Transport</keyword>